<dbReference type="AlphaFoldDB" id="A0A3R5UX54"/>
<dbReference type="GO" id="GO:0016491">
    <property type="term" value="F:oxidoreductase activity"/>
    <property type="evidence" value="ECO:0007669"/>
    <property type="project" value="UniProtKB-KW"/>
</dbReference>
<accession>A0A3R5UX54</accession>
<dbReference type="RefSeq" id="WP_128465254.1">
    <property type="nucleotide sequence ID" value="NZ_CP035108.1"/>
</dbReference>
<dbReference type="SUPFAM" id="SSF55469">
    <property type="entry name" value="FMN-dependent nitroreductase-like"/>
    <property type="match status" value="1"/>
</dbReference>
<sequence length="168" mass="18862">MSFCETAKGRYSCRGYKNTEVRHDDLEYILECARIAPSACNLQPWKIYVVRDEKLRGAVCGAYPRDWLKDAPMIAVFCGLRGENWMRAGGTDYLMCDIAIIADHFINAAHERGLGTCWIAAFDESRLASALNLPENEKPYIMTPLGYAAGTAHEIKKRKSIGDICCFI</sequence>
<gene>
    <name evidence="7" type="ORF">EP073_00680</name>
</gene>
<evidence type="ECO:0000256" key="4">
    <source>
        <dbReference type="ARBA" id="ARBA00022643"/>
    </source>
</evidence>
<dbReference type="CDD" id="cd20609">
    <property type="entry name" value="nitroreductase"/>
    <property type="match status" value="1"/>
</dbReference>
<dbReference type="PANTHER" id="PTHR43673">
    <property type="entry name" value="NAD(P)H NITROREDUCTASE YDGI-RELATED"/>
    <property type="match status" value="1"/>
</dbReference>
<keyword evidence="5" id="KW-0560">Oxidoreductase</keyword>
<keyword evidence="3" id="KW-0285">Flavoprotein</keyword>
<name>A0A3R5UX54_9BACT</name>
<dbReference type="InterPro" id="IPR000415">
    <property type="entry name" value="Nitroreductase-like"/>
</dbReference>
<evidence type="ECO:0000256" key="1">
    <source>
        <dbReference type="ARBA" id="ARBA00001917"/>
    </source>
</evidence>
<dbReference type="OrthoDB" id="9809288at2"/>
<dbReference type="InterPro" id="IPR029479">
    <property type="entry name" value="Nitroreductase"/>
</dbReference>
<evidence type="ECO:0000313" key="7">
    <source>
        <dbReference type="EMBL" id="QAR31967.1"/>
    </source>
</evidence>
<dbReference type="Gene3D" id="3.40.109.10">
    <property type="entry name" value="NADH Oxidase"/>
    <property type="match status" value="1"/>
</dbReference>
<dbReference type="Pfam" id="PF00881">
    <property type="entry name" value="Nitroreductase"/>
    <property type="match status" value="2"/>
</dbReference>
<evidence type="ECO:0000256" key="5">
    <source>
        <dbReference type="ARBA" id="ARBA00023002"/>
    </source>
</evidence>
<keyword evidence="4" id="KW-0288">FMN</keyword>
<dbReference type="PANTHER" id="PTHR43673:SF2">
    <property type="entry name" value="NITROREDUCTASE"/>
    <property type="match status" value="1"/>
</dbReference>
<evidence type="ECO:0000256" key="2">
    <source>
        <dbReference type="ARBA" id="ARBA00007118"/>
    </source>
</evidence>
<comment type="similarity">
    <text evidence="2">Belongs to the nitroreductase family.</text>
</comment>
<dbReference type="EMBL" id="CP035108">
    <property type="protein sequence ID" value="QAR31967.1"/>
    <property type="molecule type" value="Genomic_DNA"/>
</dbReference>
<proteinExistence type="inferred from homology"/>
<feature type="domain" description="Nitroreductase" evidence="6">
    <location>
        <begin position="65"/>
        <end position="147"/>
    </location>
</feature>
<protein>
    <submittedName>
        <fullName evidence="7">Nitroreductase</fullName>
    </submittedName>
</protein>
<evidence type="ECO:0000256" key="3">
    <source>
        <dbReference type="ARBA" id="ARBA00022630"/>
    </source>
</evidence>
<evidence type="ECO:0000313" key="8">
    <source>
        <dbReference type="Proteomes" id="UP000287502"/>
    </source>
</evidence>
<keyword evidence="8" id="KW-1185">Reference proteome</keyword>
<dbReference type="KEGG" id="gtl:EP073_00680"/>
<feature type="domain" description="Nitroreductase" evidence="6">
    <location>
        <begin position="8"/>
        <end position="56"/>
    </location>
</feature>
<dbReference type="Proteomes" id="UP000287502">
    <property type="component" value="Chromosome"/>
</dbReference>
<evidence type="ECO:0000259" key="6">
    <source>
        <dbReference type="Pfam" id="PF00881"/>
    </source>
</evidence>
<comment type="cofactor">
    <cofactor evidence="1">
        <name>FMN</name>
        <dbReference type="ChEBI" id="CHEBI:58210"/>
    </cofactor>
</comment>
<organism evidence="7 8">
    <name type="scientific">Geovibrio thiophilus</name>
    <dbReference type="NCBI Taxonomy" id="139438"/>
    <lineage>
        <taxon>Bacteria</taxon>
        <taxon>Pseudomonadati</taxon>
        <taxon>Deferribacterota</taxon>
        <taxon>Deferribacteres</taxon>
        <taxon>Deferribacterales</taxon>
        <taxon>Geovibrionaceae</taxon>
        <taxon>Geovibrio</taxon>
    </lineage>
</organism>
<reference evidence="7 8" key="1">
    <citation type="submission" date="2019-01" db="EMBL/GenBank/DDBJ databases">
        <title>Geovibrio thiophilus DSM 11263, complete genome.</title>
        <authorList>
            <person name="Spring S."/>
            <person name="Bunk B."/>
            <person name="Sproer C."/>
        </authorList>
    </citation>
    <scope>NUCLEOTIDE SEQUENCE [LARGE SCALE GENOMIC DNA]</scope>
    <source>
        <strain evidence="7 8">DSM 11263</strain>
    </source>
</reference>